<evidence type="ECO:0000256" key="1">
    <source>
        <dbReference type="SAM" id="MobiDB-lite"/>
    </source>
</evidence>
<protein>
    <submittedName>
        <fullName evidence="2">Uncharacterized protein</fullName>
    </submittedName>
</protein>
<gene>
    <name evidence="2" type="ORF">ABVK25_006667</name>
</gene>
<comment type="caution">
    <text evidence="2">The sequence shown here is derived from an EMBL/GenBank/DDBJ whole genome shotgun (WGS) entry which is preliminary data.</text>
</comment>
<accession>A0ABR4B592</accession>
<name>A0ABR4B592_9LECA</name>
<dbReference type="EMBL" id="JBHFEH010000023">
    <property type="protein sequence ID" value="KAL2053030.1"/>
    <property type="molecule type" value="Genomic_DNA"/>
</dbReference>
<reference evidence="2 3" key="1">
    <citation type="submission" date="2024-09" db="EMBL/GenBank/DDBJ databases">
        <title>Rethinking Asexuality: The Enigmatic Case of Functional Sexual Genes in Lepraria (Stereocaulaceae).</title>
        <authorList>
            <person name="Doellman M."/>
            <person name="Sun Y."/>
            <person name="Barcenas-Pena A."/>
            <person name="Lumbsch H.T."/>
            <person name="Grewe F."/>
        </authorList>
    </citation>
    <scope>NUCLEOTIDE SEQUENCE [LARGE SCALE GENOMIC DNA]</scope>
    <source>
        <strain evidence="2 3">Grewe 0041</strain>
    </source>
</reference>
<keyword evidence="3" id="KW-1185">Reference proteome</keyword>
<evidence type="ECO:0000313" key="3">
    <source>
        <dbReference type="Proteomes" id="UP001590951"/>
    </source>
</evidence>
<evidence type="ECO:0000313" key="2">
    <source>
        <dbReference type="EMBL" id="KAL2053030.1"/>
    </source>
</evidence>
<feature type="compositionally biased region" description="Low complexity" evidence="1">
    <location>
        <begin position="86"/>
        <end position="96"/>
    </location>
</feature>
<dbReference type="Proteomes" id="UP001590951">
    <property type="component" value="Unassembled WGS sequence"/>
</dbReference>
<proteinExistence type="predicted"/>
<feature type="region of interest" description="Disordered" evidence="1">
    <location>
        <begin position="61"/>
        <end position="96"/>
    </location>
</feature>
<sequence length="253" mass="28091">MAVNSIIANLPGVKMAVQTLQCLNRPELLALPVDSQARLCADSTLEFKCWTQLSLDTSHAKKLPKKNSYDSPRLSTHHTRHALDQSSPSISSFSASGPSPIAISQRFIWPGSRSPLTFECLPSIPSNLSAPFHNIICYNSGHDRQPINIEICRPTLTILRQFPTYRTVQCFEEHKEPRLPNTPPYVINAGDTTCAIEISSRLDEIEDSFSFEQARTLATTILEECASRGHGGQSTIGLVRNGWWVKVVGFKED</sequence>
<organism evidence="2 3">
    <name type="scientific">Lepraria finkii</name>
    <dbReference type="NCBI Taxonomy" id="1340010"/>
    <lineage>
        <taxon>Eukaryota</taxon>
        <taxon>Fungi</taxon>
        <taxon>Dikarya</taxon>
        <taxon>Ascomycota</taxon>
        <taxon>Pezizomycotina</taxon>
        <taxon>Lecanoromycetes</taxon>
        <taxon>OSLEUM clade</taxon>
        <taxon>Lecanoromycetidae</taxon>
        <taxon>Lecanorales</taxon>
        <taxon>Lecanorineae</taxon>
        <taxon>Stereocaulaceae</taxon>
        <taxon>Lepraria</taxon>
    </lineage>
</organism>